<organism evidence="2 3">
    <name type="scientific">Pleurotus eryngii</name>
    <name type="common">Boletus of the steppes</name>
    <dbReference type="NCBI Taxonomy" id="5323"/>
    <lineage>
        <taxon>Eukaryota</taxon>
        <taxon>Fungi</taxon>
        <taxon>Dikarya</taxon>
        <taxon>Basidiomycota</taxon>
        <taxon>Agaricomycotina</taxon>
        <taxon>Agaricomycetes</taxon>
        <taxon>Agaricomycetidae</taxon>
        <taxon>Agaricales</taxon>
        <taxon>Pleurotineae</taxon>
        <taxon>Pleurotaceae</taxon>
        <taxon>Pleurotus</taxon>
    </lineage>
</organism>
<keyword evidence="3" id="KW-1185">Reference proteome</keyword>
<dbReference type="OrthoDB" id="2985347at2759"/>
<protein>
    <submittedName>
        <fullName evidence="2">Uncharacterized protein</fullName>
    </submittedName>
</protein>
<dbReference type="AlphaFoldDB" id="A0A9P5ZP56"/>
<keyword evidence="1" id="KW-1133">Transmembrane helix</keyword>
<feature type="transmembrane region" description="Helical" evidence="1">
    <location>
        <begin position="44"/>
        <end position="66"/>
    </location>
</feature>
<evidence type="ECO:0000313" key="3">
    <source>
        <dbReference type="Proteomes" id="UP000807025"/>
    </source>
</evidence>
<feature type="transmembrane region" description="Helical" evidence="1">
    <location>
        <begin position="86"/>
        <end position="105"/>
    </location>
</feature>
<gene>
    <name evidence="2" type="ORF">BDN71DRAFT_1497799</name>
</gene>
<dbReference type="EMBL" id="MU154610">
    <property type="protein sequence ID" value="KAF9491892.1"/>
    <property type="molecule type" value="Genomic_DNA"/>
</dbReference>
<accession>A0A9P5ZP56</accession>
<comment type="caution">
    <text evidence="2">The sequence shown here is derived from an EMBL/GenBank/DDBJ whole genome shotgun (WGS) entry which is preliminary data.</text>
</comment>
<evidence type="ECO:0000256" key="1">
    <source>
        <dbReference type="SAM" id="Phobius"/>
    </source>
</evidence>
<sequence>MAHYTDVIRHYDAGTIIQPSQSSEDDLPTNLAASSISPWSTSDALSLITIISAPIVTLPMIGASGILQAMPGPIATKAVISAGALYGWHLVCLAGGACVIVWMGVRYISRRIRWPAKAWVPSKNGTIPQPR</sequence>
<reference evidence="2" key="1">
    <citation type="submission" date="2020-11" db="EMBL/GenBank/DDBJ databases">
        <authorList>
            <consortium name="DOE Joint Genome Institute"/>
            <person name="Ahrendt S."/>
            <person name="Riley R."/>
            <person name="Andreopoulos W."/>
            <person name="Labutti K."/>
            <person name="Pangilinan J."/>
            <person name="Ruiz-Duenas F.J."/>
            <person name="Barrasa J.M."/>
            <person name="Sanchez-Garcia M."/>
            <person name="Camarero S."/>
            <person name="Miyauchi S."/>
            <person name="Serrano A."/>
            <person name="Linde D."/>
            <person name="Babiker R."/>
            <person name="Drula E."/>
            <person name="Ayuso-Fernandez I."/>
            <person name="Pacheco R."/>
            <person name="Padilla G."/>
            <person name="Ferreira P."/>
            <person name="Barriuso J."/>
            <person name="Kellner H."/>
            <person name="Castanera R."/>
            <person name="Alfaro M."/>
            <person name="Ramirez L."/>
            <person name="Pisabarro A.G."/>
            <person name="Kuo A."/>
            <person name="Tritt A."/>
            <person name="Lipzen A."/>
            <person name="He G."/>
            <person name="Yan M."/>
            <person name="Ng V."/>
            <person name="Cullen D."/>
            <person name="Martin F."/>
            <person name="Rosso M.-N."/>
            <person name="Henrissat B."/>
            <person name="Hibbett D."/>
            <person name="Martinez A.T."/>
            <person name="Grigoriev I.V."/>
        </authorList>
    </citation>
    <scope>NUCLEOTIDE SEQUENCE</scope>
    <source>
        <strain evidence="2">ATCC 90797</strain>
    </source>
</reference>
<name>A0A9P5ZP56_PLEER</name>
<keyword evidence="1" id="KW-0472">Membrane</keyword>
<keyword evidence="1" id="KW-0812">Transmembrane</keyword>
<evidence type="ECO:0000313" key="2">
    <source>
        <dbReference type="EMBL" id="KAF9491892.1"/>
    </source>
</evidence>
<dbReference type="Proteomes" id="UP000807025">
    <property type="component" value="Unassembled WGS sequence"/>
</dbReference>
<proteinExistence type="predicted"/>